<keyword evidence="9" id="KW-1185">Reference proteome</keyword>
<evidence type="ECO:0000256" key="2">
    <source>
        <dbReference type="ARBA" id="ARBA00006275"/>
    </source>
</evidence>
<dbReference type="InterPro" id="IPR012944">
    <property type="entry name" value="SusD_RagB_dom"/>
</dbReference>
<dbReference type="Pfam" id="PF07980">
    <property type="entry name" value="SusD_RagB"/>
    <property type="match status" value="1"/>
</dbReference>
<evidence type="ECO:0000313" key="8">
    <source>
        <dbReference type="EMBL" id="ANH83194.1"/>
    </source>
</evidence>
<dbReference type="Pfam" id="PF14322">
    <property type="entry name" value="SusD-like_3"/>
    <property type="match status" value="1"/>
</dbReference>
<dbReference type="Proteomes" id="UP000077667">
    <property type="component" value="Chromosome"/>
</dbReference>
<dbReference type="Gene3D" id="1.25.40.390">
    <property type="match status" value="1"/>
</dbReference>
<dbReference type="KEGG" id="nia:A8C56_21390"/>
<proteinExistence type="inferred from homology"/>
<evidence type="ECO:0000256" key="3">
    <source>
        <dbReference type="ARBA" id="ARBA00022729"/>
    </source>
</evidence>
<evidence type="ECO:0000256" key="4">
    <source>
        <dbReference type="ARBA" id="ARBA00023136"/>
    </source>
</evidence>
<feature type="domain" description="SusD-like N-terminal" evidence="7">
    <location>
        <begin position="25"/>
        <end position="226"/>
    </location>
</feature>
<dbReference type="SUPFAM" id="SSF48452">
    <property type="entry name" value="TPR-like"/>
    <property type="match status" value="1"/>
</dbReference>
<gene>
    <name evidence="8" type="ORF">A8C56_21390</name>
</gene>
<dbReference type="RefSeq" id="WP_067760548.1">
    <property type="nucleotide sequence ID" value="NZ_CP015772.1"/>
</dbReference>
<dbReference type="InterPro" id="IPR033985">
    <property type="entry name" value="SusD-like_N"/>
</dbReference>
<dbReference type="EMBL" id="CP015772">
    <property type="protein sequence ID" value="ANH83194.1"/>
    <property type="molecule type" value="Genomic_DNA"/>
</dbReference>
<keyword evidence="4" id="KW-0472">Membrane</keyword>
<comment type="subcellular location">
    <subcellularLocation>
        <location evidence="1">Cell outer membrane</location>
    </subcellularLocation>
</comment>
<sequence>MKRSLNILTAFFICFLWHSCKPDKEFLTEKPETFYTVDNAFSSSAQVDQVLISIYSNIREAWTNPNEQGWMFIFKGNGTDEFDVASIRRGGTFNNYANINPDNGSFYAIYSFWYDLISKANLAIYAANLPQVKWNSDDEKNYALAQARFFRAFAYRNLGEEFGGVPIVTEVSTTPKYDFTRSTRVETYDFAITEMEAILNDLPATTVAGGRLVKGAAQHNLCELYLAKGIELEAASKTAEAQNAYSKSIQYGNDVIDGGVYSLMQSRFGKRAGEGTISIPVYKGGVYGTANIVDTVQQATNVFWDLFQEGNVNYQDGNKECIWAAQIDYAAYKAGDGESKLPYSRTYGPVFRDGATSNLTGTNEDVGGRGISQIMPTFYTRDEIYSSQWGTDMRNSDAVFRRRFKGNVAASPYYRKDVPWAALYNGSSDNTTNMNNSSLCYPVSCKIATDKYTGIADGENMSNLFRDDYIIRLPETILLRAEAKQRSGDKAGAASDINLLRTRAQCAYKVTAADMDDNFNLILDERARELIYEECRWNTLLRMGKNIAVDRIKKYAYWPEAQATLTFNFNLWPIPQKVIETNKDAVIEQNPDWINK</sequence>
<accession>A0A1A9I9I9</accession>
<dbReference type="AlphaFoldDB" id="A0A1A9I9I9"/>
<feature type="domain" description="RagB/SusD" evidence="6">
    <location>
        <begin position="319"/>
        <end position="593"/>
    </location>
</feature>
<keyword evidence="3" id="KW-0732">Signal</keyword>
<dbReference type="GO" id="GO:0009279">
    <property type="term" value="C:cell outer membrane"/>
    <property type="evidence" value="ECO:0007669"/>
    <property type="project" value="UniProtKB-SubCell"/>
</dbReference>
<reference evidence="8 9" key="1">
    <citation type="submission" date="2016-05" db="EMBL/GenBank/DDBJ databases">
        <title>Niabella ginsenosidivorans BS26 whole genome sequencing.</title>
        <authorList>
            <person name="Im W.T."/>
            <person name="Siddiqi M.Z."/>
        </authorList>
    </citation>
    <scope>NUCLEOTIDE SEQUENCE [LARGE SCALE GENOMIC DNA]</scope>
    <source>
        <strain evidence="8 9">BS26</strain>
    </source>
</reference>
<keyword evidence="5" id="KW-0998">Cell outer membrane</keyword>
<evidence type="ECO:0000256" key="1">
    <source>
        <dbReference type="ARBA" id="ARBA00004442"/>
    </source>
</evidence>
<evidence type="ECO:0000256" key="5">
    <source>
        <dbReference type="ARBA" id="ARBA00023237"/>
    </source>
</evidence>
<organism evidence="8 9">
    <name type="scientific">Niabella ginsenosidivorans</name>
    <dbReference type="NCBI Taxonomy" id="1176587"/>
    <lineage>
        <taxon>Bacteria</taxon>
        <taxon>Pseudomonadati</taxon>
        <taxon>Bacteroidota</taxon>
        <taxon>Chitinophagia</taxon>
        <taxon>Chitinophagales</taxon>
        <taxon>Chitinophagaceae</taxon>
        <taxon>Niabella</taxon>
    </lineage>
</organism>
<evidence type="ECO:0000259" key="6">
    <source>
        <dbReference type="Pfam" id="PF07980"/>
    </source>
</evidence>
<evidence type="ECO:0000259" key="7">
    <source>
        <dbReference type="Pfam" id="PF14322"/>
    </source>
</evidence>
<dbReference type="OrthoDB" id="5694214at2"/>
<dbReference type="STRING" id="1176587.A8C56_21390"/>
<dbReference type="InterPro" id="IPR011990">
    <property type="entry name" value="TPR-like_helical_dom_sf"/>
</dbReference>
<comment type="similarity">
    <text evidence="2">Belongs to the SusD family.</text>
</comment>
<name>A0A1A9I9I9_9BACT</name>
<evidence type="ECO:0000313" key="9">
    <source>
        <dbReference type="Proteomes" id="UP000077667"/>
    </source>
</evidence>
<protein>
    <submittedName>
        <fullName evidence="8">Glycan metabolism protein RagB</fullName>
    </submittedName>
</protein>